<gene>
    <name evidence="11" type="ORF">ACHAW5_000538</name>
</gene>
<evidence type="ECO:0000256" key="6">
    <source>
        <dbReference type="ARBA" id="ARBA00023242"/>
    </source>
</evidence>
<sequence>MSDVNTAYRLKMSQSTNASAIAVIPASTNVVPCASNQNGKRGPRGGIYDPFPIKFHRALDQIRDEGMDSIVSWVSHGRAFKIHKPKVFAATIMPRFFNQSKYTSFQRQLNLYGDEDHRDDDGDDRGIVDGGEAADEGDDAGNAPPGAGRPPNPRDDMIDLTADSPPPPPSADDDNDGVDRPAETGANDDVAGVASGLGVNVVKADDAGVPSGRGGDEVVDAIATLARPPPPSPPPSPPPRATIRNLPPSPGPSPRPFADVRTQAFRADAAPIASGSLTSRPGCVVAFDAGFHLDGSGTCMDGARCVDVGERLRTWEPYWRIVEELGSREVRAEVFDPSCCEMARVGTRTTSCVLAGERFSSITNRPNSCATMFIDLPKEIARSESSGRDSSGKSLPQGYRPWGVRWGKKLTQPGLLQTGDRRLILRTLPLQRSTKEKKKRADCHLWPKGTFIELSYGGSGKVAKIIQRRQQSHDPSEWKGSSYPLDLTEDVASTNVPIEIKLCSYEVVENSETEDDAVKGTLTGSFALHVAICEYVSPDALYDQLMGKVVGSDVIIPRMSLRSARKLAKDYLADQTVSIIDSDDEDDNARIDTGDKPSGDKHLNFSLLCPISMTAMETPVRARQCKHLQCFDLRNFLHANKSVTGGRWRCGVSR</sequence>
<reference evidence="11 12" key="1">
    <citation type="submission" date="2024-10" db="EMBL/GenBank/DDBJ databases">
        <title>Updated reference genomes for cyclostephanoid diatoms.</title>
        <authorList>
            <person name="Roberts W.R."/>
            <person name="Alverson A.J."/>
        </authorList>
    </citation>
    <scope>NUCLEOTIDE SEQUENCE [LARGE SCALE GENOMIC DNA]</scope>
    <source>
        <strain evidence="11 12">AJA276-08</strain>
    </source>
</reference>
<comment type="caution">
    <text evidence="11">The sequence shown here is derived from an EMBL/GenBank/DDBJ whole genome shotgun (WGS) entry which is preliminary data.</text>
</comment>
<evidence type="ECO:0000256" key="4">
    <source>
        <dbReference type="ARBA" id="ARBA00022833"/>
    </source>
</evidence>
<proteinExistence type="inferred from homology"/>
<comment type="subcellular location">
    <subcellularLocation>
        <location evidence="1">Nucleus</location>
    </subcellularLocation>
</comment>
<dbReference type="PANTHER" id="PTHR10782">
    <property type="entry name" value="ZINC FINGER MIZ DOMAIN-CONTAINING PROTEIN"/>
    <property type="match status" value="1"/>
</dbReference>
<keyword evidence="3 7" id="KW-0863">Zinc-finger</keyword>
<keyword evidence="12" id="KW-1185">Reference proteome</keyword>
<dbReference type="GO" id="GO:0003677">
    <property type="term" value="F:DNA binding"/>
    <property type="evidence" value="ECO:0007669"/>
    <property type="project" value="UniProtKB-KW"/>
</dbReference>
<dbReference type="InterPro" id="IPR036390">
    <property type="entry name" value="WH_DNA-bd_sf"/>
</dbReference>
<dbReference type="InterPro" id="IPR036388">
    <property type="entry name" value="WH-like_DNA-bd_sf"/>
</dbReference>
<feature type="compositionally biased region" description="Pro residues" evidence="9">
    <location>
        <begin position="227"/>
        <end position="240"/>
    </location>
</feature>
<organism evidence="11 12">
    <name type="scientific">Stephanodiscus triporus</name>
    <dbReference type="NCBI Taxonomy" id="2934178"/>
    <lineage>
        <taxon>Eukaryota</taxon>
        <taxon>Sar</taxon>
        <taxon>Stramenopiles</taxon>
        <taxon>Ochrophyta</taxon>
        <taxon>Bacillariophyta</taxon>
        <taxon>Coscinodiscophyceae</taxon>
        <taxon>Thalassiosirophycidae</taxon>
        <taxon>Stephanodiscales</taxon>
        <taxon>Stephanodiscaceae</taxon>
        <taxon>Stephanodiscus</taxon>
    </lineage>
</organism>
<evidence type="ECO:0000256" key="9">
    <source>
        <dbReference type="SAM" id="MobiDB-lite"/>
    </source>
</evidence>
<dbReference type="PROSITE" id="PS51044">
    <property type="entry name" value="ZF_SP_RING"/>
    <property type="match status" value="1"/>
</dbReference>
<dbReference type="GO" id="GO:0005634">
    <property type="term" value="C:nucleus"/>
    <property type="evidence" value="ECO:0007669"/>
    <property type="project" value="UniProtKB-SubCell"/>
</dbReference>
<dbReference type="InterPro" id="IPR000232">
    <property type="entry name" value="HSF_DNA-bd"/>
</dbReference>
<keyword evidence="6" id="KW-0539">Nucleus</keyword>
<dbReference type="Pfam" id="PF02891">
    <property type="entry name" value="zf-MIZ"/>
    <property type="match status" value="1"/>
</dbReference>
<name>A0ABD3MMJ2_9STRA</name>
<dbReference type="SUPFAM" id="SSF46785">
    <property type="entry name" value="Winged helix' DNA-binding domain"/>
    <property type="match status" value="1"/>
</dbReference>
<evidence type="ECO:0000313" key="12">
    <source>
        <dbReference type="Proteomes" id="UP001530315"/>
    </source>
</evidence>
<evidence type="ECO:0000256" key="3">
    <source>
        <dbReference type="ARBA" id="ARBA00022771"/>
    </source>
</evidence>
<dbReference type="PANTHER" id="PTHR10782:SF4">
    <property type="entry name" value="TONALLI, ISOFORM E"/>
    <property type="match status" value="1"/>
</dbReference>
<keyword evidence="5" id="KW-0238">DNA-binding</keyword>
<dbReference type="CDD" id="cd16650">
    <property type="entry name" value="SP-RING_PIAS-like"/>
    <property type="match status" value="1"/>
</dbReference>
<dbReference type="EMBL" id="JALLAZ020001781">
    <property type="protein sequence ID" value="KAL3764063.1"/>
    <property type="molecule type" value="Genomic_DNA"/>
</dbReference>
<comment type="similarity">
    <text evidence="8">Belongs to the HSF family.</text>
</comment>
<dbReference type="Gene3D" id="1.10.10.10">
    <property type="entry name" value="Winged helix-like DNA-binding domain superfamily/Winged helix DNA-binding domain"/>
    <property type="match status" value="1"/>
</dbReference>
<dbReference type="Pfam" id="PF00447">
    <property type="entry name" value="HSF_DNA-bind"/>
    <property type="match status" value="1"/>
</dbReference>
<feature type="region of interest" description="Disordered" evidence="9">
    <location>
        <begin position="224"/>
        <end position="258"/>
    </location>
</feature>
<dbReference type="Proteomes" id="UP001530315">
    <property type="component" value="Unassembled WGS sequence"/>
</dbReference>
<evidence type="ECO:0000256" key="2">
    <source>
        <dbReference type="ARBA" id="ARBA00022723"/>
    </source>
</evidence>
<dbReference type="AlphaFoldDB" id="A0ABD3MMJ2"/>
<feature type="domain" description="SP-RING-type" evidence="10">
    <location>
        <begin position="586"/>
        <end position="654"/>
    </location>
</feature>
<evidence type="ECO:0000256" key="1">
    <source>
        <dbReference type="ARBA" id="ARBA00004123"/>
    </source>
</evidence>
<dbReference type="SMART" id="SM00415">
    <property type="entry name" value="HSF"/>
    <property type="match status" value="1"/>
</dbReference>
<dbReference type="Gene3D" id="3.30.40.10">
    <property type="entry name" value="Zinc/RING finger domain, C3HC4 (zinc finger)"/>
    <property type="match status" value="1"/>
</dbReference>
<keyword evidence="2" id="KW-0479">Metal-binding</keyword>
<evidence type="ECO:0000259" key="10">
    <source>
        <dbReference type="PROSITE" id="PS51044"/>
    </source>
</evidence>
<evidence type="ECO:0000313" key="11">
    <source>
        <dbReference type="EMBL" id="KAL3764063.1"/>
    </source>
</evidence>
<evidence type="ECO:0000256" key="7">
    <source>
        <dbReference type="PROSITE-ProRule" id="PRU00452"/>
    </source>
</evidence>
<dbReference type="InterPro" id="IPR004181">
    <property type="entry name" value="Znf_MIZ"/>
</dbReference>
<dbReference type="InterPro" id="IPR013083">
    <property type="entry name" value="Znf_RING/FYVE/PHD"/>
</dbReference>
<accession>A0ABD3MMJ2</accession>
<protein>
    <recommendedName>
        <fullName evidence="10">SP-RING-type domain-containing protein</fullName>
    </recommendedName>
</protein>
<evidence type="ECO:0000256" key="5">
    <source>
        <dbReference type="ARBA" id="ARBA00023125"/>
    </source>
</evidence>
<feature type="region of interest" description="Disordered" evidence="9">
    <location>
        <begin position="113"/>
        <end position="192"/>
    </location>
</feature>
<dbReference type="GO" id="GO:0008270">
    <property type="term" value="F:zinc ion binding"/>
    <property type="evidence" value="ECO:0007669"/>
    <property type="project" value="UniProtKB-KW"/>
</dbReference>
<evidence type="ECO:0000256" key="8">
    <source>
        <dbReference type="RuleBase" id="RU004020"/>
    </source>
</evidence>
<keyword evidence="4" id="KW-0862">Zinc</keyword>
<feature type="compositionally biased region" description="Basic and acidic residues" evidence="9">
    <location>
        <begin position="114"/>
        <end position="127"/>
    </location>
</feature>